<accession>A0A4P8L1V6</accession>
<name>A0A4P8L1V6_9BACT</name>
<dbReference type="KEGG" id="dax:FDQ92_06030"/>
<dbReference type="AlphaFoldDB" id="A0A4P8L1V6"/>
<reference evidence="1 2" key="1">
    <citation type="submission" date="2019-05" db="EMBL/GenBank/DDBJ databases">
        <title>The Complete Genome Sequence of the n-alkane-degrading Desulfoglaeba alkanexedens ALDC reveals multiple alkylsuccinate synthase gene clusters.</title>
        <authorList>
            <person name="Callaghan A.V."/>
            <person name="Davidova I.A."/>
            <person name="Duncan K.E."/>
            <person name="Morris B."/>
            <person name="McInerney M.J."/>
        </authorList>
    </citation>
    <scope>NUCLEOTIDE SEQUENCE [LARGE SCALE GENOMIC DNA]</scope>
    <source>
        <strain evidence="1 2">ALDC</strain>
    </source>
</reference>
<dbReference type="RefSeq" id="WP_137423748.1">
    <property type="nucleotide sequence ID" value="NZ_CP040098.1"/>
</dbReference>
<protein>
    <submittedName>
        <fullName evidence="1">Uncharacterized protein</fullName>
    </submittedName>
</protein>
<organism evidence="1 2">
    <name type="scientific">Desulfoglaeba alkanexedens ALDC</name>
    <dbReference type="NCBI Taxonomy" id="980445"/>
    <lineage>
        <taxon>Bacteria</taxon>
        <taxon>Pseudomonadati</taxon>
        <taxon>Thermodesulfobacteriota</taxon>
        <taxon>Syntrophobacteria</taxon>
        <taxon>Syntrophobacterales</taxon>
        <taxon>Syntrophobacteraceae</taxon>
        <taxon>Desulfoglaeba</taxon>
    </lineage>
</organism>
<reference evidence="1 2" key="2">
    <citation type="submission" date="2019-05" db="EMBL/GenBank/DDBJ databases">
        <authorList>
            <person name="Suflita J.M."/>
            <person name="Marks C.R."/>
        </authorList>
    </citation>
    <scope>NUCLEOTIDE SEQUENCE [LARGE SCALE GENOMIC DNA]</scope>
    <source>
        <strain evidence="1 2">ALDC</strain>
    </source>
</reference>
<dbReference type="EMBL" id="CP040098">
    <property type="protein sequence ID" value="QCQ21779.1"/>
    <property type="molecule type" value="Genomic_DNA"/>
</dbReference>
<evidence type="ECO:0000313" key="2">
    <source>
        <dbReference type="Proteomes" id="UP000298602"/>
    </source>
</evidence>
<dbReference type="Proteomes" id="UP000298602">
    <property type="component" value="Chromosome"/>
</dbReference>
<proteinExistence type="predicted"/>
<sequence length="113" mass="12623">MKGIVFASRGGASHCVQLINTERESMQGTAKPLRSFEVELKGSIKTFLERAEKIIVHENGGRFSGDRNGGSFSVFGVQGRYWVKDGSVHITIQKKPVYIPWSLLESKIMEFFG</sequence>
<gene>
    <name evidence="1" type="ORF">FDQ92_06030</name>
</gene>
<evidence type="ECO:0000313" key="1">
    <source>
        <dbReference type="EMBL" id="QCQ21779.1"/>
    </source>
</evidence>
<keyword evidence="2" id="KW-1185">Reference proteome</keyword>